<dbReference type="SMR" id="A2DN70"/>
<dbReference type="InParanoid" id="A2DN70"/>
<dbReference type="RefSeq" id="XP_001579044.1">
    <property type="nucleotide sequence ID" value="XM_001578994.1"/>
</dbReference>
<dbReference type="Gene3D" id="3.80.10.10">
    <property type="entry name" value="Ribonuclease Inhibitor"/>
    <property type="match status" value="5"/>
</dbReference>
<dbReference type="STRING" id="5722.A2DN70"/>
<reference evidence="1" key="1">
    <citation type="submission" date="2006-10" db="EMBL/GenBank/DDBJ databases">
        <authorList>
            <person name="Amadeo P."/>
            <person name="Zhao Q."/>
            <person name="Wortman J."/>
            <person name="Fraser-Liggett C."/>
            <person name="Carlton J."/>
        </authorList>
    </citation>
    <scope>NUCLEOTIDE SEQUENCE</scope>
    <source>
        <strain evidence="1">G3</strain>
    </source>
</reference>
<dbReference type="VEuPathDB" id="TrichDB:TVAGG3_1023700"/>
<evidence type="ECO:0000313" key="2">
    <source>
        <dbReference type="Proteomes" id="UP000001542"/>
    </source>
</evidence>
<sequence>MFFVFLLFSETYCRNLTYEGIKIKYGLDRNGYAYFGSRYNPTNATNLTFDGKLLLPEAIRIKNMTFSFKLICERAFANIPMKSIFLPTTLEWIAASAFENCTKLEEVDASETNISVIDDRVFRNCSNLKIFKFPKVISVIGARVFEYTLIQDIQNMKFTGIDDFTFANNPNLKIADLSSSSIKIIPTSLFENCTSLSKIFLPKNLFWIKSFAFANTNISEVLIPQELTLIHKYVFSSCHRIEKADLRKCPVKCVSDGLFHNCVNLKEVILPEVCYWVGSRAFFNTKIKNVEIPVDCYSIGEYSFAQCPYLESVDMSNSVVEELLEGAFFNSSKLFKLKVSKQLSSLGADVFYNTDIKDLGDLLNISHINSSTFRNSKIETLNLQKCPIKHIPDYAFYQNKYIRTVNLPNTTISIGKYVFSETLIDNISLAASILSIDEGSFMNCQKLYEIYLTMPNLTLLMPYMFANCQNLVVVRISKHLHALKNACFFNCSNLECVYGSRRLRIIGPYSFYNCTSLVEVNFSKIAVHYIDESAFENCVNLTKFTMNFQTIGTGPKAFANTNLTSMEFFHSIGTFCLANCKNLVTVVLNRSTLTVLNSALFDQCISLKTVYLPKMITYIGPTVFRGCTNLQEIYYKGQCHIKFAALPDSAKVFVTSKYNSTKFGNKSVIVIYKE</sequence>
<dbReference type="SUPFAM" id="SSF52047">
    <property type="entry name" value="RNI-like"/>
    <property type="match status" value="1"/>
</dbReference>
<proteinExistence type="predicted"/>
<dbReference type="PANTHER" id="PTHR45661:SF3">
    <property type="entry name" value="IG-LIKE DOMAIN-CONTAINING PROTEIN"/>
    <property type="match status" value="1"/>
</dbReference>
<dbReference type="AlphaFoldDB" id="A2DN70"/>
<dbReference type="InterPro" id="IPR053139">
    <property type="entry name" value="Surface_bspA-like"/>
</dbReference>
<dbReference type="InterPro" id="IPR032675">
    <property type="entry name" value="LRR_dom_sf"/>
</dbReference>
<keyword evidence="2" id="KW-1185">Reference proteome</keyword>
<dbReference type="InterPro" id="IPR026906">
    <property type="entry name" value="LRR_5"/>
</dbReference>
<dbReference type="PANTHER" id="PTHR45661">
    <property type="entry name" value="SURFACE ANTIGEN"/>
    <property type="match status" value="1"/>
</dbReference>
<reference evidence="1" key="2">
    <citation type="journal article" date="2007" name="Science">
        <title>Draft genome sequence of the sexually transmitted pathogen Trichomonas vaginalis.</title>
        <authorList>
            <person name="Carlton J.M."/>
            <person name="Hirt R.P."/>
            <person name="Silva J.C."/>
            <person name="Delcher A.L."/>
            <person name="Schatz M."/>
            <person name="Zhao Q."/>
            <person name="Wortman J.R."/>
            <person name="Bidwell S.L."/>
            <person name="Alsmark U.C.M."/>
            <person name="Besteiro S."/>
            <person name="Sicheritz-Ponten T."/>
            <person name="Noel C.J."/>
            <person name="Dacks J.B."/>
            <person name="Foster P.G."/>
            <person name="Simillion C."/>
            <person name="Van de Peer Y."/>
            <person name="Miranda-Saavedra D."/>
            <person name="Barton G.J."/>
            <person name="Westrop G.D."/>
            <person name="Mueller S."/>
            <person name="Dessi D."/>
            <person name="Fiori P.L."/>
            <person name="Ren Q."/>
            <person name="Paulsen I."/>
            <person name="Zhang H."/>
            <person name="Bastida-Corcuera F.D."/>
            <person name="Simoes-Barbosa A."/>
            <person name="Brown M.T."/>
            <person name="Hayes R.D."/>
            <person name="Mukherjee M."/>
            <person name="Okumura C.Y."/>
            <person name="Schneider R."/>
            <person name="Smith A.J."/>
            <person name="Vanacova S."/>
            <person name="Villalvazo M."/>
            <person name="Haas B.J."/>
            <person name="Pertea M."/>
            <person name="Feldblyum T.V."/>
            <person name="Utterback T.R."/>
            <person name="Shu C.L."/>
            <person name="Osoegawa K."/>
            <person name="de Jong P.J."/>
            <person name="Hrdy I."/>
            <person name="Horvathova L."/>
            <person name="Zubacova Z."/>
            <person name="Dolezal P."/>
            <person name="Malik S.B."/>
            <person name="Logsdon J.M. Jr."/>
            <person name="Henze K."/>
            <person name="Gupta A."/>
            <person name="Wang C.C."/>
            <person name="Dunne R.L."/>
            <person name="Upcroft J.A."/>
            <person name="Upcroft P."/>
            <person name="White O."/>
            <person name="Salzberg S.L."/>
            <person name="Tang P."/>
            <person name="Chiu C.-H."/>
            <person name="Lee Y.-S."/>
            <person name="Embley T.M."/>
            <person name="Coombs G.H."/>
            <person name="Mottram J.C."/>
            <person name="Tachezy J."/>
            <person name="Fraser-Liggett C.M."/>
            <person name="Johnson P.J."/>
        </authorList>
    </citation>
    <scope>NUCLEOTIDE SEQUENCE [LARGE SCALE GENOMIC DNA]</scope>
    <source>
        <strain evidence="1">G3</strain>
    </source>
</reference>
<dbReference type="Proteomes" id="UP000001542">
    <property type="component" value="Unassembled WGS sequence"/>
</dbReference>
<name>A2DN70_TRIV3</name>
<protein>
    <submittedName>
        <fullName evidence="1">Leucine Rich Repeat family protein</fullName>
    </submittedName>
</protein>
<gene>
    <name evidence="1" type="ORF">TVAG_305780</name>
</gene>
<dbReference type="VEuPathDB" id="TrichDB:TVAG_305780"/>
<dbReference type="Pfam" id="PF13306">
    <property type="entry name" value="LRR_5"/>
    <property type="match status" value="4"/>
</dbReference>
<evidence type="ECO:0000313" key="1">
    <source>
        <dbReference type="EMBL" id="EAY18058.1"/>
    </source>
</evidence>
<dbReference type="KEGG" id="tva:5463563"/>
<dbReference type="OrthoDB" id="27267at2759"/>
<accession>A2DN70</accession>
<dbReference type="SUPFAM" id="SSF52058">
    <property type="entry name" value="L domain-like"/>
    <property type="match status" value="1"/>
</dbReference>
<dbReference type="EMBL" id="DS113222">
    <property type="protein sequence ID" value="EAY18058.1"/>
    <property type="molecule type" value="Genomic_DNA"/>
</dbReference>
<organism evidence="1 2">
    <name type="scientific">Trichomonas vaginalis (strain ATCC PRA-98 / G3)</name>
    <dbReference type="NCBI Taxonomy" id="412133"/>
    <lineage>
        <taxon>Eukaryota</taxon>
        <taxon>Metamonada</taxon>
        <taxon>Parabasalia</taxon>
        <taxon>Trichomonadida</taxon>
        <taxon>Trichomonadidae</taxon>
        <taxon>Trichomonas</taxon>
    </lineage>
</organism>